<proteinExistence type="predicted"/>
<evidence type="ECO:0008006" key="3">
    <source>
        <dbReference type="Google" id="ProtNLM"/>
    </source>
</evidence>
<evidence type="ECO:0000313" key="1">
    <source>
        <dbReference type="EMBL" id="MCW3482659.1"/>
    </source>
</evidence>
<keyword evidence="2" id="KW-1185">Reference proteome</keyword>
<name>A0ABT3IFC3_9BACT</name>
<protein>
    <recommendedName>
        <fullName evidence="3">Tail fiber protein</fullName>
    </recommendedName>
</protein>
<organism evidence="1 2">
    <name type="scientific">Chitinophaga nivalis</name>
    <dbReference type="NCBI Taxonomy" id="2991709"/>
    <lineage>
        <taxon>Bacteria</taxon>
        <taxon>Pseudomonadati</taxon>
        <taxon>Bacteroidota</taxon>
        <taxon>Chitinophagia</taxon>
        <taxon>Chitinophagales</taxon>
        <taxon>Chitinophagaceae</taxon>
        <taxon>Chitinophaga</taxon>
    </lineage>
</organism>
<dbReference type="Proteomes" id="UP001207742">
    <property type="component" value="Unassembled WGS sequence"/>
</dbReference>
<accession>A0ABT3IFC3</accession>
<sequence>MAIQQKNLLKNWFKTGDYPTQEQFWDWMDSYLHKTEDKVAIDNVQGLRDTLNQKADYATYTTLFEMFTGLVKNALRNDTVFDGEVAGYYNTLHVKNEAVTGKLLEGLNIPATAENINAADTILQALAKLQKQLYNAVTFNNNGDLDMAGAHILNLPDAQDRKEPLTKGQFDDLFSAVGHNRGGIDCAANPNYPASNLGDRWEVTLAGKIGGVNGIEVDPFDEIICRNTSTGGDQSVAGNDFYIVQGNIGRATETTAGYVRIATYQEVADGTDDNQAVTPAKLTTALQHKADKGTTLAAYGITDAISQSQLGTPNGVASLGPDGRIPDSQLPRETLRTVTARDANTTGPINVNGGLTVSRSIVCESTIQNTCLRLLPTRAAEPNFSCVFDFYDKNDVTNSGYGLFGNTAAAGRWTYVTGILMGSSKNGSGTTKDILISAHDYLTDENVAIFVQANTNRVGIGTNTPTVQLDVAGDAKIAGTLQLGGSTIFAGVGSPEGRVTAPVGSLYTRNDGGPGTTLYVKESGFDNTGWTAK</sequence>
<gene>
    <name evidence="1" type="ORF">OL497_02065</name>
</gene>
<dbReference type="RefSeq" id="WP_264727251.1">
    <property type="nucleotide sequence ID" value="NZ_JAPDNR010000001.1"/>
</dbReference>
<evidence type="ECO:0000313" key="2">
    <source>
        <dbReference type="Proteomes" id="UP001207742"/>
    </source>
</evidence>
<comment type="caution">
    <text evidence="1">The sequence shown here is derived from an EMBL/GenBank/DDBJ whole genome shotgun (WGS) entry which is preliminary data.</text>
</comment>
<reference evidence="1 2" key="1">
    <citation type="submission" date="2022-10" db="EMBL/GenBank/DDBJ databases">
        <title>Chitinophaga nivalis PC15 sp. nov., isolated from Pyeongchang county, South Korea.</title>
        <authorList>
            <person name="Trinh H.N."/>
        </authorList>
    </citation>
    <scope>NUCLEOTIDE SEQUENCE [LARGE SCALE GENOMIC DNA]</scope>
    <source>
        <strain evidence="1 2">PC14</strain>
    </source>
</reference>
<dbReference type="EMBL" id="JAPDNS010000001">
    <property type="protein sequence ID" value="MCW3482659.1"/>
    <property type="molecule type" value="Genomic_DNA"/>
</dbReference>